<gene>
    <name evidence="1" type="ORF">MRATA1EN22A_LOCUS13338</name>
</gene>
<dbReference type="EMBL" id="OX596107">
    <property type="protein sequence ID" value="CAN0186367.1"/>
    <property type="molecule type" value="Genomic_DNA"/>
</dbReference>
<sequence length="112" mass="11950">MRVESRKPVGPNHAGRDPDPSPAALLPGHPRGPPPGPLHLPALTRVAAGLPPSLISPLELQARGGRRGTRRAKEHPAPPRPGTWEIPAAAAAALPAPWMFHVRFEFGPGFRR</sequence>
<reference evidence="1" key="1">
    <citation type="submission" date="2023-05" db="EMBL/GenBank/DDBJ databases">
        <authorList>
            <consortium name="ELIXIR-Norway"/>
        </authorList>
    </citation>
    <scope>NUCLEOTIDE SEQUENCE</scope>
</reference>
<evidence type="ECO:0000313" key="2">
    <source>
        <dbReference type="Proteomes" id="UP001162501"/>
    </source>
</evidence>
<evidence type="ECO:0000313" key="1">
    <source>
        <dbReference type="EMBL" id="CAN0186367.1"/>
    </source>
</evidence>
<accession>A0AC59Z369</accession>
<organism evidence="1 2">
    <name type="scientific">Rangifer tarandus platyrhynchus</name>
    <name type="common">Svalbard reindeer</name>
    <dbReference type="NCBI Taxonomy" id="3082113"/>
    <lineage>
        <taxon>Eukaryota</taxon>
        <taxon>Metazoa</taxon>
        <taxon>Chordata</taxon>
        <taxon>Craniata</taxon>
        <taxon>Vertebrata</taxon>
        <taxon>Euteleostomi</taxon>
        <taxon>Mammalia</taxon>
        <taxon>Eutheria</taxon>
        <taxon>Laurasiatheria</taxon>
        <taxon>Artiodactyla</taxon>
        <taxon>Ruminantia</taxon>
        <taxon>Pecora</taxon>
        <taxon>Cervidae</taxon>
        <taxon>Odocoileinae</taxon>
        <taxon>Rangifer</taxon>
    </lineage>
</organism>
<name>A0AC59Z369_RANTA</name>
<dbReference type="Proteomes" id="UP001162501">
    <property type="component" value="Chromosome 23"/>
</dbReference>
<reference evidence="1" key="2">
    <citation type="submission" date="2025-03" db="EMBL/GenBank/DDBJ databases">
        <authorList>
            <consortium name="ELIXIR-Norway"/>
            <consortium name="Elixir Norway"/>
        </authorList>
    </citation>
    <scope>NUCLEOTIDE SEQUENCE</scope>
</reference>
<proteinExistence type="predicted"/>
<protein>
    <submittedName>
        <fullName evidence="1">Uncharacterized protein</fullName>
    </submittedName>
</protein>